<dbReference type="Pfam" id="PF02720">
    <property type="entry name" value="DUF222"/>
    <property type="match status" value="1"/>
</dbReference>
<feature type="compositionally biased region" description="Low complexity" evidence="1">
    <location>
        <begin position="373"/>
        <end position="400"/>
    </location>
</feature>
<organism evidence="3 4">
    <name type="scientific">Pseudonocardia ammonioxydans</name>
    <dbReference type="NCBI Taxonomy" id="260086"/>
    <lineage>
        <taxon>Bacteria</taxon>
        <taxon>Bacillati</taxon>
        <taxon>Actinomycetota</taxon>
        <taxon>Actinomycetes</taxon>
        <taxon>Pseudonocardiales</taxon>
        <taxon>Pseudonocardiaceae</taxon>
        <taxon>Pseudonocardia</taxon>
    </lineage>
</organism>
<proteinExistence type="predicted"/>
<feature type="region of interest" description="Disordered" evidence="1">
    <location>
        <begin position="703"/>
        <end position="787"/>
    </location>
</feature>
<feature type="domain" description="DUF222" evidence="2">
    <location>
        <begin position="61"/>
        <end position="232"/>
    </location>
</feature>
<evidence type="ECO:0000259" key="2">
    <source>
        <dbReference type="Pfam" id="PF02720"/>
    </source>
</evidence>
<feature type="compositionally biased region" description="Gly residues" evidence="1">
    <location>
        <begin position="468"/>
        <end position="482"/>
    </location>
</feature>
<feature type="compositionally biased region" description="Basic and acidic residues" evidence="1">
    <location>
        <begin position="642"/>
        <end position="654"/>
    </location>
</feature>
<dbReference type="CDD" id="cd00085">
    <property type="entry name" value="HNHc"/>
    <property type="match status" value="1"/>
</dbReference>
<evidence type="ECO:0000313" key="3">
    <source>
        <dbReference type="EMBL" id="SFO20960.1"/>
    </source>
</evidence>
<feature type="compositionally biased region" description="Pro residues" evidence="1">
    <location>
        <begin position="344"/>
        <end position="360"/>
    </location>
</feature>
<feature type="compositionally biased region" description="Gly residues" evidence="1">
    <location>
        <begin position="418"/>
        <end position="427"/>
    </location>
</feature>
<evidence type="ECO:0000256" key="1">
    <source>
        <dbReference type="SAM" id="MobiDB-lite"/>
    </source>
</evidence>
<protein>
    <recommendedName>
        <fullName evidence="2">DUF222 domain-containing protein</fullName>
    </recommendedName>
</protein>
<feature type="region of interest" description="Disordered" evidence="1">
    <location>
        <begin position="279"/>
        <end position="483"/>
    </location>
</feature>
<dbReference type="AlphaFoldDB" id="A0A1I5FB99"/>
<gene>
    <name evidence="3" type="ORF">SAMN05216207_103661</name>
</gene>
<dbReference type="RefSeq" id="WP_093351561.1">
    <property type="nucleotide sequence ID" value="NZ_FOUY01000036.1"/>
</dbReference>
<feature type="compositionally biased region" description="Low complexity" evidence="1">
    <location>
        <begin position="286"/>
        <end position="341"/>
    </location>
</feature>
<feature type="compositionally biased region" description="Pro residues" evidence="1">
    <location>
        <begin position="428"/>
        <end position="439"/>
    </location>
</feature>
<reference evidence="3 4" key="1">
    <citation type="submission" date="2016-10" db="EMBL/GenBank/DDBJ databases">
        <authorList>
            <person name="de Groot N.N."/>
        </authorList>
    </citation>
    <scope>NUCLEOTIDE SEQUENCE [LARGE SCALE GENOMIC DNA]</scope>
    <source>
        <strain evidence="3 4">CGMCC 4.1877</strain>
    </source>
</reference>
<feature type="region of interest" description="Disordered" evidence="1">
    <location>
        <begin position="634"/>
        <end position="659"/>
    </location>
</feature>
<dbReference type="STRING" id="260086.SAMN05216207_103661"/>
<dbReference type="Proteomes" id="UP000199614">
    <property type="component" value="Unassembled WGS sequence"/>
</dbReference>
<feature type="compositionally biased region" description="Acidic residues" evidence="1">
    <location>
        <begin position="401"/>
        <end position="416"/>
    </location>
</feature>
<feature type="compositionally biased region" description="Basic and acidic residues" evidence="1">
    <location>
        <begin position="741"/>
        <end position="752"/>
    </location>
</feature>
<keyword evidence="4" id="KW-1185">Reference proteome</keyword>
<sequence>MELGQAIPEGLAAMPPGPGLGTVLAGIDLARVCNDDIDEVMLAHSRQLSHHQAHMFAAISEVVHRRPFAGKMEIRRGALPDQYGSDEIRFALAWNRRAAEYEMSLAVTLVSDLPQVQASLCQGRIDRTKARVFAQHLADLPEAQRTAICEAVLPQAPKLTTGQIGERIKRLILELDPAYYERRYRKAIRDRLVVAYLSENGTAVICAEGLPAEEAAAAWERLDALAKAARRDGHPGSLDQIRADLVLGLLDGSLHGLDRAGILRALMARFAGHADGPAAGNDVDKPAAGSPAAGRPAADSAAPGGPASSGRAPGSSPASGNTAFGSTGSGDSTTGTPAADAPEPDAPAPEGPVPDGPAPAGPGTEAPDSDSIAPGTSGSDGSGASSGSSGSDSDTAPDAAPDSDSDSDSEDPDSDDQGPGGPGSGGPGPGPGPSGPRPGGPNGGGAPTPPPEPDPGPPITVRPPRSGHGTGAGKTAGVGAPAGVGTEVRVPLSTMLGLDQRASELPGWGPVPASAARRLVARQHRAQWRWVVVDDHGHLLAEGITRHRPVPRNRNGPPGGIVELHIPATQLATLAAEAAEHGGWAKVITDIAEQYRHHTAQDDPGAALDDRPEARFPHAALRRHTEVRDRTCVGPGCRTSSRRCDQDHTIDHHHGGPTVRAGLGPLCRHDHLLKTEGHWRLEQPEPGRFVWTSPLKRRYRVEPEPILPPPITPVPRADDPRFDEPAPGPVYAEDEQPNLHSPDRGPPERDDALPSEGTRRNGVLKTNGVPDTEAGTGNGLDEDPPPF</sequence>
<accession>A0A1I5FB99</accession>
<dbReference type="InterPro" id="IPR003870">
    <property type="entry name" value="DUF222"/>
</dbReference>
<evidence type="ECO:0000313" key="4">
    <source>
        <dbReference type="Proteomes" id="UP000199614"/>
    </source>
</evidence>
<dbReference type="EMBL" id="FOUY01000036">
    <property type="protein sequence ID" value="SFO20960.1"/>
    <property type="molecule type" value="Genomic_DNA"/>
</dbReference>
<feature type="compositionally biased region" description="Pro residues" evidence="1">
    <location>
        <begin position="447"/>
        <end position="461"/>
    </location>
</feature>
<dbReference type="InterPro" id="IPR003615">
    <property type="entry name" value="HNH_nuc"/>
</dbReference>
<dbReference type="OrthoDB" id="3567954at2"/>
<name>A0A1I5FB99_PSUAM</name>